<name>A0A3D8IR68_9HELI</name>
<dbReference type="EMBL" id="NXLT01000003">
    <property type="protein sequence ID" value="RDU67395.1"/>
    <property type="molecule type" value="Genomic_DNA"/>
</dbReference>
<dbReference type="AlphaFoldDB" id="A0A3D8IR68"/>
<comment type="caution">
    <text evidence="1">The sequence shown here is derived from an EMBL/GenBank/DDBJ whole genome shotgun (WGS) entry which is preliminary data.</text>
</comment>
<evidence type="ECO:0008006" key="3">
    <source>
        <dbReference type="Google" id="ProtNLM"/>
    </source>
</evidence>
<reference evidence="1 2" key="1">
    <citation type="submission" date="2018-04" db="EMBL/GenBank/DDBJ databases">
        <title>Novel Campyloabacter and Helicobacter Species and Strains.</title>
        <authorList>
            <person name="Mannion A.J."/>
            <person name="Shen Z."/>
            <person name="Fox J.G."/>
        </authorList>
    </citation>
    <scope>NUCLEOTIDE SEQUENCE [LARGE SCALE GENOMIC DNA]</scope>
    <source>
        <strain evidence="1 2">MIT 12-6600</strain>
    </source>
</reference>
<protein>
    <recommendedName>
        <fullName evidence="3">Alpha/beta hydrolase</fullName>
    </recommendedName>
</protein>
<dbReference type="SUPFAM" id="SSF53474">
    <property type="entry name" value="alpha/beta-Hydrolases"/>
    <property type="match status" value="1"/>
</dbReference>
<accession>A0A3D8IR68</accession>
<evidence type="ECO:0000313" key="2">
    <source>
        <dbReference type="Proteomes" id="UP000256514"/>
    </source>
</evidence>
<dbReference type="OrthoDB" id="5321065at2"/>
<evidence type="ECO:0000313" key="1">
    <source>
        <dbReference type="EMBL" id="RDU67395.1"/>
    </source>
</evidence>
<gene>
    <name evidence="1" type="ORF">CQA54_05340</name>
</gene>
<dbReference type="InterPro" id="IPR029058">
    <property type="entry name" value="AB_hydrolase_fold"/>
</dbReference>
<proteinExistence type="predicted"/>
<keyword evidence="2" id="KW-1185">Reference proteome</keyword>
<dbReference type="RefSeq" id="WP_115571105.1">
    <property type="nucleotide sequence ID" value="NZ_NXLT01000003.1"/>
</dbReference>
<dbReference type="Proteomes" id="UP000256514">
    <property type="component" value="Unassembled WGS sequence"/>
</dbReference>
<sequence>MNLGLPIALWRGDIPPPKTAYKQTNIFLRHKDLQSICDCEDFHSQASTSRDYKHIIVFVGGLMDSYHYVVFREFAQFVNGSYQKLAHIPFCAKIYTTFDSKALFCAWLPTLINAGYYPYIFAHSWGAANITKVLATLHLAPQSIPLLVTMDPVGYWRLKEKPQSIQKWVNIYIADKWQHITPPNICTYFGRAWNHCISTDREIAVQNYHISTKSAKNQKIITHASIRTMLHYFNTSTEFSL</sequence>
<organism evidence="1 2">
    <name type="scientific">Helicobacter equorum</name>
    <dbReference type="NCBI Taxonomy" id="361872"/>
    <lineage>
        <taxon>Bacteria</taxon>
        <taxon>Pseudomonadati</taxon>
        <taxon>Campylobacterota</taxon>
        <taxon>Epsilonproteobacteria</taxon>
        <taxon>Campylobacterales</taxon>
        <taxon>Helicobacteraceae</taxon>
        <taxon>Helicobacter</taxon>
    </lineage>
</organism>